<evidence type="ECO:0000313" key="3">
    <source>
        <dbReference type="Proteomes" id="UP000053097"/>
    </source>
</evidence>
<proteinExistence type="predicted"/>
<feature type="transmembrane region" description="Helical" evidence="1">
    <location>
        <begin position="65"/>
        <end position="84"/>
    </location>
</feature>
<evidence type="ECO:0000256" key="1">
    <source>
        <dbReference type="SAM" id="Phobius"/>
    </source>
</evidence>
<accession>A0A026W5G9</accession>
<reference evidence="2 3" key="1">
    <citation type="journal article" date="2014" name="Curr. Biol.">
        <title>The genome of the clonal raider ant Cerapachys biroi.</title>
        <authorList>
            <person name="Oxley P.R."/>
            <person name="Ji L."/>
            <person name="Fetter-Pruneda I."/>
            <person name="McKenzie S.K."/>
            <person name="Li C."/>
            <person name="Hu H."/>
            <person name="Zhang G."/>
            <person name="Kronauer D.J."/>
        </authorList>
    </citation>
    <scope>NUCLEOTIDE SEQUENCE [LARGE SCALE GENOMIC DNA]</scope>
</reference>
<sequence length="283" mass="33405">MVLLTKLLHSSRKMVFVGERCYELHRIMFMAMGLWPYQKPFIWRIQAFTAFLTATCNVDCILKRFSYICICFVYVMNYYCFYFHSESVKQTLEHMQLDWKMFKNSDAIKVFEEYLFESYIFTLFIYIISLVGLFIFVIIECRPIILDVIIPMNESRPRKIEIDFESFVDKQQYFFFYIMQEVLGVGIGVCSIITTGTFLAMVVKHSCATYKIASCLIQNTVTVHTLQMSAAQRMQFMHRSICLSVQIHGRTVQFMKGLLQMVDLWYFPLLLVAVLSLSCLFFR</sequence>
<keyword evidence="1" id="KW-0472">Membrane</keyword>
<keyword evidence="1" id="KW-1133">Transmembrane helix</keyword>
<keyword evidence="1" id="KW-0812">Transmembrane</keyword>
<dbReference type="Proteomes" id="UP000053097">
    <property type="component" value="Unassembled WGS sequence"/>
</dbReference>
<organism evidence="2 3">
    <name type="scientific">Ooceraea biroi</name>
    <name type="common">Clonal raider ant</name>
    <name type="synonym">Cerapachys biroi</name>
    <dbReference type="NCBI Taxonomy" id="2015173"/>
    <lineage>
        <taxon>Eukaryota</taxon>
        <taxon>Metazoa</taxon>
        <taxon>Ecdysozoa</taxon>
        <taxon>Arthropoda</taxon>
        <taxon>Hexapoda</taxon>
        <taxon>Insecta</taxon>
        <taxon>Pterygota</taxon>
        <taxon>Neoptera</taxon>
        <taxon>Endopterygota</taxon>
        <taxon>Hymenoptera</taxon>
        <taxon>Apocrita</taxon>
        <taxon>Aculeata</taxon>
        <taxon>Formicoidea</taxon>
        <taxon>Formicidae</taxon>
        <taxon>Dorylinae</taxon>
        <taxon>Ooceraea</taxon>
    </lineage>
</organism>
<feature type="transmembrane region" description="Helical" evidence="1">
    <location>
        <begin position="41"/>
        <end position="58"/>
    </location>
</feature>
<feature type="transmembrane region" description="Helical" evidence="1">
    <location>
        <begin position="182"/>
        <end position="203"/>
    </location>
</feature>
<feature type="transmembrane region" description="Helical" evidence="1">
    <location>
        <begin position="264"/>
        <end position="282"/>
    </location>
</feature>
<evidence type="ECO:0008006" key="4">
    <source>
        <dbReference type="Google" id="ProtNLM"/>
    </source>
</evidence>
<gene>
    <name evidence="2" type="ORF">X777_11280</name>
</gene>
<keyword evidence="3" id="KW-1185">Reference proteome</keyword>
<dbReference type="EMBL" id="KK107466">
    <property type="protein sequence ID" value="EZA50279.1"/>
    <property type="molecule type" value="Genomic_DNA"/>
</dbReference>
<protein>
    <recommendedName>
        <fullName evidence="4">Odorant receptor</fullName>
    </recommendedName>
</protein>
<feature type="transmembrane region" description="Helical" evidence="1">
    <location>
        <begin position="119"/>
        <end position="139"/>
    </location>
</feature>
<dbReference type="OrthoDB" id="7550312at2759"/>
<dbReference type="AlphaFoldDB" id="A0A026W5G9"/>
<name>A0A026W5G9_OOCBI</name>
<evidence type="ECO:0000313" key="2">
    <source>
        <dbReference type="EMBL" id="EZA50279.1"/>
    </source>
</evidence>
<dbReference type="OMA" id="DEICIAL"/>
<feature type="non-terminal residue" evidence="2">
    <location>
        <position position="283"/>
    </location>
</feature>